<keyword evidence="3 7" id="KW-0963">Cytoplasm</keyword>
<comment type="cofactor">
    <cofactor evidence="7">
        <name>a divalent metal cation</name>
        <dbReference type="ChEBI" id="CHEBI:60240"/>
    </cofactor>
    <text evidence="7">Binds 1 divalent metal cation per subunit.</text>
</comment>
<evidence type="ECO:0000256" key="1">
    <source>
        <dbReference type="ARBA" id="ARBA00000815"/>
    </source>
</evidence>
<comment type="caution">
    <text evidence="9">The sequence shown here is derived from an EMBL/GenBank/DDBJ whole genome shotgun (WGS) entry which is preliminary data.</text>
</comment>
<dbReference type="GO" id="GO:0000166">
    <property type="term" value="F:nucleotide binding"/>
    <property type="evidence" value="ECO:0007669"/>
    <property type="project" value="UniProtKB-KW"/>
</dbReference>
<evidence type="ECO:0000256" key="7">
    <source>
        <dbReference type="HAMAP-Rule" id="MF_00060"/>
    </source>
</evidence>
<evidence type="ECO:0000313" key="9">
    <source>
        <dbReference type="EMBL" id="ROO31445.1"/>
    </source>
</evidence>
<dbReference type="InterPro" id="IPR030048">
    <property type="entry name" value="SurE"/>
</dbReference>
<reference evidence="9 10" key="1">
    <citation type="submission" date="2013-10" db="EMBL/GenBank/DDBJ databases">
        <title>Salinisphaera japonica YTM-1 Genome Sequencing.</title>
        <authorList>
            <person name="Lai Q."/>
            <person name="Li C."/>
            <person name="Shao Z."/>
        </authorList>
    </citation>
    <scope>NUCLEOTIDE SEQUENCE [LARGE SCALE GENOMIC DNA]</scope>
    <source>
        <strain evidence="9 10">YTM-1</strain>
    </source>
</reference>
<dbReference type="GO" id="GO:0005737">
    <property type="term" value="C:cytoplasm"/>
    <property type="evidence" value="ECO:0007669"/>
    <property type="project" value="UniProtKB-SubCell"/>
</dbReference>
<dbReference type="GO" id="GO:0004309">
    <property type="term" value="F:exopolyphosphatase activity"/>
    <property type="evidence" value="ECO:0007669"/>
    <property type="project" value="TreeGrafter"/>
</dbReference>
<keyword evidence="5 7" id="KW-0547">Nucleotide-binding</keyword>
<dbReference type="InterPro" id="IPR002828">
    <property type="entry name" value="SurE-like_Pase/nucleotidase"/>
</dbReference>
<dbReference type="AlphaFoldDB" id="A0A423Q0D7"/>
<dbReference type="RefSeq" id="WP_123657144.1">
    <property type="nucleotide sequence ID" value="NZ_AYKG01000005.1"/>
</dbReference>
<dbReference type="Gene3D" id="3.40.1210.10">
    <property type="entry name" value="Survival protein SurE-like phosphatase/nucleotidase"/>
    <property type="match status" value="1"/>
</dbReference>
<dbReference type="GO" id="GO:0008253">
    <property type="term" value="F:5'-nucleotidase activity"/>
    <property type="evidence" value="ECO:0007669"/>
    <property type="project" value="UniProtKB-UniRule"/>
</dbReference>
<comment type="catalytic activity">
    <reaction evidence="1 7">
        <text>a ribonucleoside 5'-phosphate + H2O = a ribonucleoside + phosphate</text>
        <dbReference type="Rhea" id="RHEA:12484"/>
        <dbReference type="ChEBI" id="CHEBI:15377"/>
        <dbReference type="ChEBI" id="CHEBI:18254"/>
        <dbReference type="ChEBI" id="CHEBI:43474"/>
        <dbReference type="ChEBI" id="CHEBI:58043"/>
        <dbReference type="EC" id="3.1.3.5"/>
    </reaction>
</comment>
<comment type="similarity">
    <text evidence="2 7">Belongs to the SurE nucleotidase family.</text>
</comment>
<feature type="binding site" evidence="7">
    <location>
        <position position="50"/>
    </location>
    <ligand>
        <name>a divalent metal cation</name>
        <dbReference type="ChEBI" id="CHEBI:60240"/>
    </ligand>
</feature>
<dbReference type="Pfam" id="PF01975">
    <property type="entry name" value="SurE"/>
    <property type="match status" value="1"/>
</dbReference>
<gene>
    <name evidence="7" type="primary">surE</name>
    <name evidence="9" type="ORF">SAJA_02935</name>
</gene>
<dbReference type="EMBL" id="AYKG01000005">
    <property type="protein sequence ID" value="ROO31445.1"/>
    <property type="molecule type" value="Genomic_DNA"/>
</dbReference>
<feature type="binding site" evidence="7">
    <location>
        <position position="18"/>
    </location>
    <ligand>
        <name>a divalent metal cation</name>
        <dbReference type="ChEBI" id="CHEBI:60240"/>
    </ligand>
</feature>
<protein>
    <recommendedName>
        <fullName evidence="7">5'-nucleotidase SurE</fullName>
        <ecNumber evidence="7">3.1.3.5</ecNumber>
    </recommendedName>
    <alternativeName>
        <fullName evidence="7">Nucleoside 5'-monophosphate phosphohydrolase</fullName>
    </alternativeName>
</protein>
<dbReference type="HAMAP" id="MF_00060">
    <property type="entry name" value="SurE"/>
    <property type="match status" value="1"/>
</dbReference>
<dbReference type="PANTHER" id="PTHR30457">
    <property type="entry name" value="5'-NUCLEOTIDASE SURE"/>
    <property type="match status" value="1"/>
</dbReference>
<evidence type="ECO:0000256" key="6">
    <source>
        <dbReference type="ARBA" id="ARBA00022801"/>
    </source>
</evidence>
<evidence type="ECO:0000259" key="8">
    <source>
        <dbReference type="Pfam" id="PF01975"/>
    </source>
</evidence>
<dbReference type="InParanoid" id="A0A423Q0D7"/>
<dbReference type="NCBIfam" id="TIGR00087">
    <property type="entry name" value="surE"/>
    <property type="match status" value="1"/>
</dbReference>
<dbReference type="EC" id="3.1.3.5" evidence="7"/>
<comment type="subcellular location">
    <subcellularLocation>
        <location evidence="7">Cytoplasm</location>
    </subcellularLocation>
</comment>
<keyword evidence="4 7" id="KW-0479">Metal-binding</keyword>
<dbReference type="GO" id="GO:0046872">
    <property type="term" value="F:metal ion binding"/>
    <property type="evidence" value="ECO:0007669"/>
    <property type="project" value="UniProtKB-UniRule"/>
</dbReference>
<dbReference type="Proteomes" id="UP000285310">
    <property type="component" value="Unassembled WGS sequence"/>
</dbReference>
<dbReference type="GO" id="GO:0008254">
    <property type="term" value="F:3'-nucleotidase activity"/>
    <property type="evidence" value="ECO:0007669"/>
    <property type="project" value="TreeGrafter"/>
</dbReference>
<dbReference type="OrthoDB" id="9780815at2"/>
<evidence type="ECO:0000313" key="10">
    <source>
        <dbReference type="Proteomes" id="UP000285310"/>
    </source>
</evidence>
<evidence type="ECO:0000256" key="2">
    <source>
        <dbReference type="ARBA" id="ARBA00011062"/>
    </source>
</evidence>
<evidence type="ECO:0000256" key="4">
    <source>
        <dbReference type="ARBA" id="ARBA00022723"/>
    </source>
</evidence>
<keyword evidence="10" id="KW-1185">Reference proteome</keyword>
<proteinExistence type="inferred from homology"/>
<evidence type="ECO:0000256" key="5">
    <source>
        <dbReference type="ARBA" id="ARBA00022741"/>
    </source>
</evidence>
<organism evidence="9 10">
    <name type="scientific">Salinisphaera japonica YTM-1</name>
    <dbReference type="NCBI Taxonomy" id="1209778"/>
    <lineage>
        <taxon>Bacteria</taxon>
        <taxon>Pseudomonadati</taxon>
        <taxon>Pseudomonadota</taxon>
        <taxon>Gammaproteobacteria</taxon>
        <taxon>Salinisphaerales</taxon>
        <taxon>Salinisphaeraceae</taxon>
        <taxon>Salinisphaera</taxon>
    </lineage>
</organism>
<dbReference type="InterPro" id="IPR036523">
    <property type="entry name" value="SurE-like_sf"/>
</dbReference>
<comment type="function">
    <text evidence="7">Nucleotidase that shows phosphatase activity on nucleoside 5'-monophosphates.</text>
</comment>
<feature type="binding site" evidence="7">
    <location>
        <position position="103"/>
    </location>
    <ligand>
        <name>a divalent metal cation</name>
        <dbReference type="ChEBI" id="CHEBI:60240"/>
    </ligand>
</feature>
<accession>A0A423Q0D7</accession>
<feature type="domain" description="Survival protein SurE-like phosphatase/nucleotidase" evidence="8">
    <location>
        <begin position="13"/>
        <end position="199"/>
    </location>
</feature>
<evidence type="ECO:0000256" key="3">
    <source>
        <dbReference type="ARBA" id="ARBA00022490"/>
    </source>
</evidence>
<feature type="binding site" evidence="7">
    <location>
        <position position="19"/>
    </location>
    <ligand>
        <name>a divalent metal cation</name>
        <dbReference type="ChEBI" id="CHEBI:60240"/>
    </ligand>
</feature>
<dbReference type="PANTHER" id="PTHR30457:SF12">
    <property type="entry name" value="5'_3'-NUCLEOTIDASE SURE"/>
    <property type="match status" value="1"/>
</dbReference>
<name>A0A423Q0D7_9GAMM</name>
<keyword evidence="6 7" id="KW-0378">Hydrolase</keyword>
<sequence length="277" mass="28975">MPADDESPRLSRVLVTNDDGIDAPGLAVAEAIAAAIADEVWVVAPAADQSGRGQAITVRTPVDVTAHGPRRYAVTGTPADCVLLARAHWLADTPPDLVIAGVNRGANISDTIVYSGTIGAALTAEHTGLCAVALSQAFRGAAETADFSPAIAYGQRVVAQLLAGAARDEAGRLRGAWSVNFPAAKDETPIQGIDWARGARGGTVRPRAERVAGHADRFQLAFARGATPVVDPQSDVAVLRGRRISVMPLTNERCDIAAFESATNRRGWRLDKTGSAR</sequence>
<dbReference type="SUPFAM" id="SSF64167">
    <property type="entry name" value="SurE-like"/>
    <property type="match status" value="1"/>
</dbReference>